<evidence type="ECO:0000313" key="2">
    <source>
        <dbReference type="Proteomes" id="UP000299102"/>
    </source>
</evidence>
<organism evidence="1 2">
    <name type="scientific">Eumeta variegata</name>
    <name type="common">Bagworm moth</name>
    <name type="synonym">Eumeta japonica</name>
    <dbReference type="NCBI Taxonomy" id="151549"/>
    <lineage>
        <taxon>Eukaryota</taxon>
        <taxon>Metazoa</taxon>
        <taxon>Ecdysozoa</taxon>
        <taxon>Arthropoda</taxon>
        <taxon>Hexapoda</taxon>
        <taxon>Insecta</taxon>
        <taxon>Pterygota</taxon>
        <taxon>Neoptera</taxon>
        <taxon>Endopterygota</taxon>
        <taxon>Lepidoptera</taxon>
        <taxon>Glossata</taxon>
        <taxon>Ditrysia</taxon>
        <taxon>Tineoidea</taxon>
        <taxon>Psychidae</taxon>
        <taxon>Oiketicinae</taxon>
        <taxon>Eumeta</taxon>
    </lineage>
</organism>
<sequence length="79" mass="9189">MSVDGAAAHQLLRHYINHRENWNSGREALYPRIASLSGNSERQSFVRCAVCRRIKRYVMFVRDLSYVTAMTSSLKSRLR</sequence>
<protein>
    <submittedName>
        <fullName evidence="1">Uncharacterized protein</fullName>
    </submittedName>
</protein>
<name>A0A4C1VXG2_EUMVA</name>
<proteinExistence type="predicted"/>
<comment type="caution">
    <text evidence="1">The sequence shown here is derived from an EMBL/GenBank/DDBJ whole genome shotgun (WGS) entry which is preliminary data.</text>
</comment>
<evidence type="ECO:0000313" key="1">
    <source>
        <dbReference type="EMBL" id="GBP42929.1"/>
    </source>
</evidence>
<gene>
    <name evidence="1" type="ORF">EVAR_87309_1</name>
</gene>
<keyword evidence="2" id="KW-1185">Reference proteome</keyword>
<dbReference type="Proteomes" id="UP000299102">
    <property type="component" value="Unassembled WGS sequence"/>
</dbReference>
<dbReference type="AlphaFoldDB" id="A0A4C1VXG2"/>
<reference evidence="1 2" key="1">
    <citation type="journal article" date="2019" name="Commun. Biol.">
        <title>The bagworm genome reveals a unique fibroin gene that provides high tensile strength.</title>
        <authorList>
            <person name="Kono N."/>
            <person name="Nakamura H."/>
            <person name="Ohtoshi R."/>
            <person name="Tomita M."/>
            <person name="Numata K."/>
            <person name="Arakawa K."/>
        </authorList>
    </citation>
    <scope>NUCLEOTIDE SEQUENCE [LARGE SCALE GENOMIC DNA]</scope>
</reference>
<accession>A0A4C1VXG2</accession>
<dbReference type="EMBL" id="BGZK01000426">
    <property type="protein sequence ID" value="GBP42929.1"/>
    <property type="molecule type" value="Genomic_DNA"/>
</dbReference>